<dbReference type="Proteomes" id="UP000788993">
    <property type="component" value="Unassembled WGS sequence"/>
</dbReference>
<protein>
    <submittedName>
        <fullName evidence="1">Uncharacterized protein</fullName>
    </submittedName>
</protein>
<accession>A0A9P8PJS7</accession>
<keyword evidence="2" id="KW-1185">Reference proteome</keyword>
<proteinExistence type="predicted"/>
<name>A0A9P8PJS7_9ASCO</name>
<dbReference type="EMBL" id="JAEUBD010000753">
    <property type="protein sequence ID" value="KAH3672599.1"/>
    <property type="molecule type" value="Genomic_DNA"/>
</dbReference>
<organism evidence="1 2">
    <name type="scientific">Ogataea polymorpha</name>
    <dbReference type="NCBI Taxonomy" id="460523"/>
    <lineage>
        <taxon>Eukaryota</taxon>
        <taxon>Fungi</taxon>
        <taxon>Dikarya</taxon>
        <taxon>Ascomycota</taxon>
        <taxon>Saccharomycotina</taxon>
        <taxon>Pichiomycetes</taxon>
        <taxon>Pichiales</taxon>
        <taxon>Pichiaceae</taxon>
        <taxon>Ogataea</taxon>
    </lineage>
</organism>
<reference evidence="1" key="1">
    <citation type="journal article" date="2021" name="Open Biol.">
        <title>Shared evolutionary footprints suggest mitochondrial oxidative damage underlies multiple complex I losses in fungi.</title>
        <authorList>
            <person name="Schikora-Tamarit M.A."/>
            <person name="Marcet-Houben M."/>
            <person name="Nosek J."/>
            <person name="Gabaldon T."/>
        </authorList>
    </citation>
    <scope>NUCLEOTIDE SEQUENCE</scope>
    <source>
        <strain evidence="1">NCAIM Y.01608</strain>
    </source>
</reference>
<evidence type="ECO:0000313" key="2">
    <source>
        <dbReference type="Proteomes" id="UP000788993"/>
    </source>
</evidence>
<gene>
    <name evidence="1" type="ORF">OGATHE_002244</name>
</gene>
<reference evidence="1" key="2">
    <citation type="submission" date="2021-01" db="EMBL/GenBank/DDBJ databases">
        <authorList>
            <person name="Schikora-Tamarit M.A."/>
        </authorList>
    </citation>
    <scope>NUCLEOTIDE SEQUENCE</scope>
    <source>
        <strain evidence="1">NCAIM Y.01608</strain>
    </source>
</reference>
<evidence type="ECO:0000313" key="1">
    <source>
        <dbReference type="EMBL" id="KAH3672599.1"/>
    </source>
</evidence>
<sequence length="139" mass="15179">MPSWNAKPSTAPSAAVSTIAFGVTISALVDSSARWKGASKPDMIQIAAMKLMRTAIPSGQSVMLVMPHACAFELNFGRPCSALVLPPKKTTQQMKRNEILSRDVNRVMYEIHLTGIEAMQAQLTVMDVASRNACHLWYS</sequence>
<dbReference type="AlphaFoldDB" id="A0A9P8PJS7"/>
<comment type="caution">
    <text evidence="1">The sequence shown here is derived from an EMBL/GenBank/DDBJ whole genome shotgun (WGS) entry which is preliminary data.</text>
</comment>